<gene>
    <name evidence="1" type="primary">WBGene00106242</name>
</gene>
<reference evidence="2" key="1">
    <citation type="journal article" date="2008" name="Nat. Genet.">
        <title>The Pristionchus pacificus genome provides a unique perspective on nematode lifestyle and parasitism.</title>
        <authorList>
            <person name="Dieterich C."/>
            <person name="Clifton S.W."/>
            <person name="Schuster L.N."/>
            <person name="Chinwalla A."/>
            <person name="Delehaunty K."/>
            <person name="Dinkelacker I."/>
            <person name="Fulton L."/>
            <person name="Fulton R."/>
            <person name="Godfrey J."/>
            <person name="Minx P."/>
            <person name="Mitreva M."/>
            <person name="Roeseler W."/>
            <person name="Tian H."/>
            <person name="Witte H."/>
            <person name="Yang S.P."/>
            <person name="Wilson R.K."/>
            <person name="Sommer R.J."/>
        </authorList>
    </citation>
    <scope>NUCLEOTIDE SEQUENCE [LARGE SCALE GENOMIC DNA]</scope>
    <source>
        <strain evidence="2">PS312</strain>
    </source>
</reference>
<accession>A0A8R1YK15</accession>
<proteinExistence type="predicted"/>
<dbReference type="Gene3D" id="1.20.1250.20">
    <property type="entry name" value="MFS general substrate transporter like domains"/>
    <property type="match status" value="1"/>
</dbReference>
<dbReference type="EnsemblMetazoa" id="PPA16688.1">
    <property type="protein sequence ID" value="PPA16688.1"/>
    <property type="gene ID" value="WBGene00106242"/>
</dbReference>
<dbReference type="OrthoDB" id="9289281at2759"/>
<dbReference type="InterPro" id="IPR036259">
    <property type="entry name" value="MFS_trans_sf"/>
</dbReference>
<name>A0A2A6BWU3_PRIPA</name>
<reference evidence="1" key="2">
    <citation type="submission" date="2022-06" db="UniProtKB">
        <authorList>
            <consortium name="EnsemblMetazoa"/>
        </authorList>
    </citation>
    <scope>IDENTIFICATION</scope>
    <source>
        <strain evidence="1">PS312</strain>
    </source>
</reference>
<protein>
    <submittedName>
        <fullName evidence="1">Uncharacterized protein</fullName>
    </submittedName>
</protein>
<accession>A0A2A6BWU3</accession>
<organism evidence="1 2">
    <name type="scientific">Pristionchus pacificus</name>
    <name type="common">Parasitic nematode worm</name>
    <dbReference type="NCBI Taxonomy" id="54126"/>
    <lineage>
        <taxon>Eukaryota</taxon>
        <taxon>Metazoa</taxon>
        <taxon>Ecdysozoa</taxon>
        <taxon>Nematoda</taxon>
        <taxon>Chromadorea</taxon>
        <taxon>Rhabditida</taxon>
        <taxon>Rhabditina</taxon>
        <taxon>Diplogasteromorpha</taxon>
        <taxon>Diplogasteroidea</taxon>
        <taxon>Neodiplogasteridae</taxon>
        <taxon>Pristionchus</taxon>
    </lineage>
</organism>
<sequence>RRLSIIISAMLDREDDSIDFNASTTSFKSIKSTTTNVSTTSTYTVDDAIECVGFGRFQLIMSAIAGFAWALSTTCVFVGWMACSPLWGWFCDRYGRRTVGYGSLPFRASVQYVRHCDRSCAQFPHVCRLERLRRSVARRHYANSHNLHRVPADDKARRVHSHARGEPELEMRRLDEAGEFRIRSRQLAFKIR</sequence>
<dbReference type="SUPFAM" id="SSF103473">
    <property type="entry name" value="MFS general substrate transporter"/>
    <property type="match status" value="1"/>
</dbReference>
<dbReference type="Proteomes" id="UP000005239">
    <property type="component" value="Unassembled WGS sequence"/>
</dbReference>
<keyword evidence="2" id="KW-1185">Reference proteome</keyword>
<dbReference type="AlphaFoldDB" id="A0A2A6BWU3"/>
<evidence type="ECO:0000313" key="1">
    <source>
        <dbReference type="EnsemblMetazoa" id="PPA16688.1"/>
    </source>
</evidence>
<evidence type="ECO:0000313" key="2">
    <source>
        <dbReference type="Proteomes" id="UP000005239"/>
    </source>
</evidence>